<evidence type="ECO:0000256" key="3">
    <source>
        <dbReference type="ARBA" id="ARBA00004638"/>
    </source>
</evidence>
<dbReference type="Gene3D" id="1.20.1250.20">
    <property type="entry name" value="MFS general substrate transporter like domains"/>
    <property type="match status" value="2"/>
</dbReference>
<evidence type="ECO:0000256" key="25">
    <source>
        <dbReference type="ARBA" id="ARBA00081925"/>
    </source>
</evidence>
<dbReference type="SUPFAM" id="SSF103473">
    <property type="entry name" value="MFS general substrate transporter"/>
    <property type="match status" value="1"/>
</dbReference>
<dbReference type="GO" id="GO:0016323">
    <property type="term" value="C:basolateral plasma membrane"/>
    <property type="evidence" value="ECO:0007669"/>
    <property type="project" value="UniProtKB-SubCell"/>
</dbReference>
<keyword evidence="9 26" id="KW-1133">Transmembrane helix</keyword>
<feature type="transmembrane region" description="Helical" evidence="26">
    <location>
        <begin position="113"/>
        <end position="132"/>
    </location>
</feature>
<keyword evidence="10" id="KW-0770">Synapse</keyword>
<evidence type="ECO:0000256" key="18">
    <source>
        <dbReference type="ARBA" id="ARBA00051403"/>
    </source>
</evidence>
<evidence type="ECO:0000256" key="7">
    <source>
        <dbReference type="ARBA" id="ARBA00022692"/>
    </source>
</evidence>
<dbReference type="InterPro" id="IPR050382">
    <property type="entry name" value="MFS_Na/Anion_cotransporter"/>
</dbReference>
<evidence type="ECO:0000256" key="12">
    <source>
        <dbReference type="ARBA" id="ARBA00023180"/>
    </source>
</evidence>
<evidence type="ECO:0000256" key="4">
    <source>
        <dbReference type="ARBA" id="ARBA00004656"/>
    </source>
</evidence>
<evidence type="ECO:0000256" key="15">
    <source>
        <dbReference type="ARBA" id="ARBA00050101"/>
    </source>
</evidence>
<accession>A0A9P0CYR7</accession>
<feature type="transmembrane region" description="Helical" evidence="26">
    <location>
        <begin position="436"/>
        <end position="455"/>
    </location>
</feature>
<feature type="domain" description="Major facilitator superfamily (MFS) profile" evidence="27">
    <location>
        <begin position="32"/>
        <end position="460"/>
    </location>
</feature>
<evidence type="ECO:0000256" key="16">
    <source>
        <dbReference type="ARBA" id="ARBA00050554"/>
    </source>
</evidence>
<gene>
    <name evidence="28" type="ORF">PSYICH_LOCUS10915</name>
</gene>
<dbReference type="GO" id="GO:0005765">
    <property type="term" value="C:lysosomal membrane"/>
    <property type="evidence" value="ECO:0007669"/>
    <property type="project" value="UniProtKB-SubCell"/>
</dbReference>
<dbReference type="GO" id="GO:0015293">
    <property type="term" value="F:symporter activity"/>
    <property type="evidence" value="ECO:0007669"/>
    <property type="project" value="UniProtKB-KW"/>
</dbReference>
<dbReference type="InterPro" id="IPR011701">
    <property type="entry name" value="MFS"/>
</dbReference>
<evidence type="ECO:0000256" key="19">
    <source>
        <dbReference type="ARBA" id="ARBA00051447"/>
    </source>
</evidence>
<name>A0A9P0CYR7_9CUCU</name>
<dbReference type="GO" id="GO:0006820">
    <property type="term" value="P:monoatomic anion transport"/>
    <property type="evidence" value="ECO:0007669"/>
    <property type="project" value="TreeGrafter"/>
</dbReference>
<dbReference type="AlphaFoldDB" id="A0A9P0CYR7"/>
<evidence type="ECO:0000256" key="6">
    <source>
        <dbReference type="ARBA" id="ARBA00022475"/>
    </source>
</evidence>
<protein>
    <recommendedName>
        <fullName evidence="22">Sialin</fullName>
    </recommendedName>
    <alternativeName>
        <fullName evidence="25">H(+)/nitrate cotransporter</fullName>
    </alternativeName>
    <alternativeName>
        <fullName evidence="23">H(+)/sialic acid cotransporter</fullName>
    </alternativeName>
    <alternativeName>
        <fullName evidence="24">Vesicular excitatory amino acid transporter</fullName>
    </alternativeName>
</protein>
<evidence type="ECO:0000256" key="9">
    <source>
        <dbReference type="ARBA" id="ARBA00022989"/>
    </source>
</evidence>
<dbReference type="InterPro" id="IPR020846">
    <property type="entry name" value="MFS_dom"/>
</dbReference>
<comment type="catalytic activity">
    <reaction evidence="16">
        <text>L-aspartate(out) = L-aspartate(in)</text>
        <dbReference type="Rhea" id="RHEA:66332"/>
        <dbReference type="ChEBI" id="CHEBI:29991"/>
    </reaction>
    <physiologicalReaction direction="left-to-right" evidence="16">
        <dbReference type="Rhea" id="RHEA:66333"/>
    </physiologicalReaction>
</comment>
<evidence type="ECO:0000259" key="27">
    <source>
        <dbReference type="PROSITE" id="PS50850"/>
    </source>
</evidence>
<sequence>MTVQLEEIVEISEPLQPYIPPIWVFWRARRYVMALMIFIGLVNFYTLRINLSIGIVAMTQLSNVTLPNGTIILERPFDWDTKIQGYVLSAFFYGYVATQLFGGYLSIKFGGKLVFAAGIGIPSILTLLSPLMANINVYMFLLIRILEGSFGGLIMPCHHTLVSKWYPPAERTRLVAIGISGLHVGTLIALCLSSQLIFYLGWQSIFYFFGAGGCIWTILWLIFISDSPSEDPRINVHELIYLTESLKNTKQAKFNQEVPWISILTSKPVWAKAIATFCEGWANYTLLTELPKFMKYCLNFDLSKAGALAALPYIAEVVSLLGIGHLTDYIISKNYFSITIIRKIFTSGGFLVSSLFLILSVHTLSHIVTVCCLIGAVAFTGILQSSLLVNSLDLAPNYGALTVSLSNTLGTIPGIISPILTGYLVTDESSVEEWRIVFYITAGLYLFGSIYYACFGSAKLQSWDNPEITSDFKETHQH</sequence>
<dbReference type="GO" id="GO:0030672">
    <property type="term" value="C:synaptic vesicle membrane"/>
    <property type="evidence" value="ECO:0007669"/>
    <property type="project" value="UniProtKB-SubCell"/>
</dbReference>
<feature type="transmembrane region" description="Helical" evidence="26">
    <location>
        <begin position="174"/>
        <end position="199"/>
    </location>
</feature>
<keyword evidence="14" id="KW-0968">Cytoplasmic vesicle</keyword>
<feature type="transmembrane region" description="Helical" evidence="26">
    <location>
        <begin position="401"/>
        <end position="424"/>
    </location>
</feature>
<keyword evidence="7 26" id="KW-0812">Transmembrane</keyword>
<feature type="transmembrane region" description="Helical" evidence="26">
    <location>
        <begin position="138"/>
        <end position="162"/>
    </location>
</feature>
<evidence type="ECO:0000256" key="10">
    <source>
        <dbReference type="ARBA" id="ARBA00023018"/>
    </source>
</evidence>
<feature type="transmembrane region" description="Helical" evidence="26">
    <location>
        <begin position="340"/>
        <end position="361"/>
    </location>
</feature>
<evidence type="ECO:0000256" key="8">
    <source>
        <dbReference type="ARBA" id="ARBA00022847"/>
    </source>
</evidence>
<evidence type="ECO:0000256" key="21">
    <source>
        <dbReference type="ARBA" id="ARBA00056891"/>
    </source>
</evidence>
<dbReference type="CDD" id="cd17318">
    <property type="entry name" value="MFS_SLC17"/>
    <property type="match status" value="1"/>
</dbReference>
<feature type="transmembrane region" description="Helical" evidence="26">
    <location>
        <begin position="367"/>
        <end position="389"/>
    </location>
</feature>
<keyword evidence="13" id="KW-0458">Lysosome</keyword>
<dbReference type="EMBL" id="OV651817">
    <property type="protein sequence ID" value="CAH1110851.1"/>
    <property type="molecule type" value="Genomic_DNA"/>
</dbReference>
<dbReference type="PANTHER" id="PTHR11662:SF455">
    <property type="entry name" value="GH23975P"/>
    <property type="match status" value="1"/>
</dbReference>
<evidence type="ECO:0000256" key="22">
    <source>
        <dbReference type="ARBA" id="ARBA00069713"/>
    </source>
</evidence>
<keyword evidence="29" id="KW-1185">Reference proteome</keyword>
<feature type="transmembrane region" description="Helical" evidence="26">
    <location>
        <begin position="83"/>
        <end position="101"/>
    </location>
</feature>
<keyword evidence="5" id="KW-0813">Transport</keyword>
<dbReference type="GO" id="GO:0046942">
    <property type="term" value="P:carboxylic acid transport"/>
    <property type="evidence" value="ECO:0007669"/>
    <property type="project" value="UniProtKB-ARBA"/>
</dbReference>
<comment type="catalytic activity">
    <reaction evidence="17">
        <text>N-acetylneuraminate(in) + H(+)(in) = N-acetylneuraminate(out) + H(+)(out)</text>
        <dbReference type="Rhea" id="RHEA:28987"/>
        <dbReference type="ChEBI" id="CHEBI:15378"/>
        <dbReference type="ChEBI" id="CHEBI:35418"/>
    </reaction>
    <physiologicalReaction direction="right-to-left" evidence="17">
        <dbReference type="Rhea" id="RHEA:28989"/>
    </physiologicalReaction>
</comment>
<reference evidence="28" key="1">
    <citation type="submission" date="2022-01" db="EMBL/GenBank/DDBJ databases">
        <authorList>
            <person name="King R."/>
        </authorList>
    </citation>
    <scope>NUCLEOTIDE SEQUENCE</scope>
</reference>
<organism evidence="28 29">
    <name type="scientific">Psylliodes chrysocephalus</name>
    <dbReference type="NCBI Taxonomy" id="3402493"/>
    <lineage>
        <taxon>Eukaryota</taxon>
        <taxon>Metazoa</taxon>
        <taxon>Ecdysozoa</taxon>
        <taxon>Arthropoda</taxon>
        <taxon>Hexapoda</taxon>
        <taxon>Insecta</taxon>
        <taxon>Pterygota</taxon>
        <taxon>Neoptera</taxon>
        <taxon>Endopterygota</taxon>
        <taxon>Coleoptera</taxon>
        <taxon>Polyphaga</taxon>
        <taxon>Cucujiformia</taxon>
        <taxon>Chrysomeloidea</taxon>
        <taxon>Chrysomelidae</taxon>
        <taxon>Galerucinae</taxon>
        <taxon>Alticini</taxon>
        <taxon>Psylliodes</taxon>
    </lineage>
</organism>
<comment type="catalytic activity">
    <reaction evidence="18">
        <text>N-acetyl-L-aspartyl-L-glutamate(out) = N-acetyl-L-aspartyl-L-glutamate(in)</text>
        <dbReference type="Rhea" id="RHEA:72599"/>
        <dbReference type="ChEBI" id="CHEBI:76931"/>
    </reaction>
    <physiologicalReaction direction="left-to-right" evidence="18">
        <dbReference type="Rhea" id="RHEA:72600"/>
    </physiologicalReaction>
</comment>
<comment type="subcellular location">
    <subcellularLocation>
        <location evidence="2">Basolateral cell membrane</location>
        <topology evidence="2">Multi-pass membrane protein</topology>
    </subcellularLocation>
    <subcellularLocation>
        <location evidence="3">Cytoplasmic vesicle</location>
        <location evidence="3">Secretory vesicle membrane</location>
        <topology evidence="3">Multi-pass membrane protein</topology>
    </subcellularLocation>
    <subcellularLocation>
        <location evidence="1">Cytoplasmic vesicle</location>
        <location evidence="1">Secretory vesicle</location>
        <location evidence="1">Synaptic vesicle membrane</location>
    </subcellularLocation>
    <subcellularLocation>
        <location evidence="4">Lysosome membrane</location>
    </subcellularLocation>
</comment>
<dbReference type="Proteomes" id="UP001153636">
    <property type="component" value="Chromosome 5"/>
</dbReference>
<comment type="catalytic activity">
    <reaction evidence="19">
        <text>L-glutamate(out) = L-glutamate(in)</text>
        <dbReference type="Rhea" id="RHEA:66336"/>
        <dbReference type="ChEBI" id="CHEBI:29985"/>
    </reaction>
    <physiologicalReaction direction="left-to-right" evidence="19">
        <dbReference type="Rhea" id="RHEA:66337"/>
    </physiologicalReaction>
</comment>
<evidence type="ECO:0000313" key="28">
    <source>
        <dbReference type="EMBL" id="CAH1110851.1"/>
    </source>
</evidence>
<evidence type="ECO:0000256" key="2">
    <source>
        <dbReference type="ARBA" id="ARBA00004554"/>
    </source>
</evidence>
<dbReference type="Pfam" id="PF07690">
    <property type="entry name" value="MFS_1"/>
    <property type="match status" value="1"/>
</dbReference>
<keyword evidence="6" id="KW-1003">Cell membrane</keyword>
<proteinExistence type="predicted"/>
<evidence type="ECO:0000256" key="5">
    <source>
        <dbReference type="ARBA" id="ARBA00022448"/>
    </source>
</evidence>
<evidence type="ECO:0000256" key="17">
    <source>
        <dbReference type="ARBA" id="ARBA00050625"/>
    </source>
</evidence>
<comment type="function">
    <text evidence="21">Receptor for CM101, a polysaccharide produced by group B Streptococcus with antipathoangiogenic properties.</text>
</comment>
<evidence type="ECO:0000256" key="13">
    <source>
        <dbReference type="ARBA" id="ARBA00023228"/>
    </source>
</evidence>
<keyword evidence="8" id="KW-0769">Symport</keyword>
<evidence type="ECO:0000256" key="11">
    <source>
        <dbReference type="ARBA" id="ARBA00023136"/>
    </source>
</evidence>
<feature type="transmembrane region" description="Helical" evidence="26">
    <location>
        <begin position="31"/>
        <end position="58"/>
    </location>
</feature>
<comment type="catalytic activity">
    <reaction evidence="20">
        <text>D-glucuronate(out) + H(+)(out) = D-glucuronate(in) + H(+)(in)</text>
        <dbReference type="Rhea" id="RHEA:72591"/>
        <dbReference type="ChEBI" id="CHEBI:15378"/>
        <dbReference type="ChEBI" id="CHEBI:58720"/>
    </reaction>
    <physiologicalReaction direction="left-to-right" evidence="20">
        <dbReference type="Rhea" id="RHEA:72592"/>
    </physiologicalReaction>
</comment>
<dbReference type="PANTHER" id="PTHR11662">
    <property type="entry name" value="SOLUTE CARRIER FAMILY 17"/>
    <property type="match status" value="1"/>
</dbReference>
<evidence type="ECO:0000256" key="26">
    <source>
        <dbReference type="SAM" id="Phobius"/>
    </source>
</evidence>
<dbReference type="InterPro" id="IPR036259">
    <property type="entry name" value="MFS_trans_sf"/>
</dbReference>
<dbReference type="FunFam" id="1.20.1250.20:FF:000067">
    <property type="entry name" value="sialin isoform X2"/>
    <property type="match status" value="1"/>
</dbReference>
<evidence type="ECO:0000313" key="29">
    <source>
        <dbReference type="Proteomes" id="UP001153636"/>
    </source>
</evidence>
<dbReference type="PROSITE" id="PS50850">
    <property type="entry name" value="MFS"/>
    <property type="match status" value="1"/>
</dbReference>
<evidence type="ECO:0000256" key="23">
    <source>
        <dbReference type="ARBA" id="ARBA00080244"/>
    </source>
</evidence>
<evidence type="ECO:0000256" key="20">
    <source>
        <dbReference type="ARBA" id="ARBA00051612"/>
    </source>
</evidence>
<evidence type="ECO:0000256" key="14">
    <source>
        <dbReference type="ARBA" id="ARBA00023329"/>
    </source>
</evidence>
<evidence type="ECO:0000256" key="24">
    <source>
        <dbReference type="ARBA" id="ARBA00081195"/>
    </source>
</evidence>
<dbReference type="OrthoDB" id="2985014at2759"/>
<keyword evidence="11 26" id="KW-0472">Membrane</keyword>
<keyword evidence="12" id="KW-0325">Glycoprotein</keyword>
<evidence type="ECO:0000256" key="1">
    <source>
        <dbReference type="ARBA" id="ARBA00004432"/>
    </source>
</evidence>
<comment type="catalytic activity">
    <reaction evidence="15">
        <text>2 nitrate(out) + H(+)(out) = 2 nitrate(in) + H(+)(in)</text>
        <dbReference type="Rhea" id="RHEA:71539"/>
        <dbReference type="ChEBI" id="CHEBI:15378"/>
        <dbReference type="ChEBI" id="CHEBI:17632"/>
    </reaction>
    <physiologicalReaction direction="left-to-right" evidence="15">
        <dbReference type="Rhea" id="RHEA:71540"/>
    </physiologicalReaction>
</comment>
<dbReference type="FunFam" id="1.20.1250.20:FF:000003">
    <property type="entry name" value="Solute carrier family 17 member 3"/>
    <property type="match status" value="1"/>
</dbReference>
<feature type="transmembrane region" description="Helical" evidence="26">
    <location>
        <begin position="205"/>
        <end position="224"/>
    </location>
</feature>